<dbReference type="STRING" id="1616788.AR543_14510"/>
<keyword evidence="3" id="KW-1185">Reference proteome</keyword>
<reference evidence="2 3" key="2">
    <citation type="journal article" date="2016" name="Int. J. Syst. Evol. Microbiol.">
        <title>Paenibacillus bovis sp. nov., isolated from raw yak (Bos grunniens) milk.</title>
        <authorList>
            <person name="Gao C."/>
            <person name="Han J."/>
            <person name="Liu Z."/>
            <person name="Xu X."/>
            <person name="Hang F."/>
            <person name="Wu Z."/>
        </authorList>
    </citation>
    <scope>NUCLEOTIDE SEQUENCE [LARGE SCALE GENOMIC DNA]</scope>
    <source>
        <strain evidence="2 3">BD3526</strain>
    </source>
</reference>
<protein>
    <submittedName>
        <fullName evidence="2">Uncharacterized protein</fullName>
    </submittedName>
</protein>
<name>A0A172ZHH9_9BACL</name>
<gene>
    <name evidence="2" type="ORF">AR543_14510</name>
</gene>
<organism evidence="2 3">
    <name type="scientific">Paenibacillus bovis</name>
    <dbReference type="NCBI Taxonomy" id="1616788"/>
    <lineage>
        <taxon>Bacteria</taxon>
        <taxon>Bacillati</taxon>
        <taxon>Bacillota</taxon>
        <taxon>Bacilli</taxon>
        <taxon>Bacillales</taxon>
        <taxon>Paenibacillaceae</taxon>
        <taxon>Paenibacillus</taxon>
    </lineage>
</organism>
<dbReference type="Proteomes" id="UP000078148">
    <property type="component" value="Chromosome"/>
</dbReference>
<dbReference type="OrthoDB" id="2591423at2"/>
<evidence type="ECO:0000256" key="1">
    <source>
        <dbReference type="SAM" id="MobiDB-lite"/>
    </source>
</evidence>
<evidence type="ECO:0000313" key="3">
    <source>
        <dbReference type="Proteomes" id="UP000078148"/>
    </source>
</evidence>
<feature type="region of interest" description="Disordered" evidence="1">
    <location>
        <begin position="149"/>
        <end position="171"/>
    </location>
</feature>
<sequence>MIYFIKKNKMDQLPEDSRELDNYLQQMVRDNEAILIDRIPAEMQMQSMELLLGNPAFTLIHIQESHIDRFIRSPLHGHASEVYQESLDIVTSYIRDLQFEIEKGAAALANYQQGEKAGMVKDSLRRALSNLGERREVTSMILQELHHRLGKQAERENSRPSERFTDNEWNT</sequence>
<dbReference type="AlphaFoldDB" id="A0A172ZHH9"/>
<dbReference type="EMBL" id="CP013023">
    <property type="protein sequence ID" value="ANF97094.1"/>
    <property type="molecule type" value="Genomic_DNA"/>
</dbReference>
<reference evidence="3" key="1">
    <citation type="submission" date="2015-10" db="EMBL/GenBank/DDBJ databases">
        <title>Genome of Paenibacillus bovis sp. nov.</title>
        <authorList>
            <person name="Wu Z."/>
            <person name="Gao C."/>
            <person name="Liu Z."/>
            <person name="Zheng H."/>
        </authorList>
    </citation>
    <scope>NUCLEOTIDE SEQUENCE [LARGE SCALE GENOMIC DNA]</scope>
    <source>
        <strain evidence="3">BD3526</strain>
    </source>
</reference>
<dbReference type="KEGG" id="pbv:AR543_14510"/>
<dbReference type="RefSeq" id="WP_060535210.1">
    <property type="nucleotide sequence ID" value="NZ_CP013023.1"/>
</dbReference>
<evidence type="ECO:0000313" key="2">
    <source>
        <dbReference type="EMBL" id="ANF97094.1"/>
    </source>
</evidence>
<accession>A0A172ZHH9</accession>
<proteinExistence type="predicted"/>